<dbReference type="EMBL" id="WKLC01000011">
    <property type="protein sequence ID" value="MSE13769.1"/>
    <property type="molecule type" value="Genomic_DNA"/>
</dbReference>
<name>A0A7X2MIK3_ENTAG</name>
<gene>
    <name evidence="1" type="ORF">GKC49_00955</name>
</gene>
<proteinExistence type="predicted"/>
<accession>A0A7X2MIK3</accession>
<organism evidence="1 2">
    <name type="scientific">Enterobacter agglomerans</name>
    <name type="common">Erwinia herbicola</name>
    <name type="synonym">Pantoea agglomerans</name>
    <dbReference type="NCBI Taxonomy" id="549"/>
    <lineage>
        <taxon>Bacteria</taxon>
        <taxon>Pseudomonadati</taxon>
        <taxon>Pseudomonadota</taxon>
        <taxon>Gammaproteobacteria</taxon>
        <taxon>Enterobacterales</taxon>
        <taxon>Erwiniaceae</taxon>
        <taxon>Pantoea</taxon>
        <taxon>Pantoea agglomerans group</taxon>
    </lineage>
</organism>
<sequence>MDAKQIAYGIVEGMSSIPSGMYQGVVRTWEGSGLAGSDLKNRNQRETERFMRLIKATAERHEPIRQLITIVINDFYAKLDNESKQAIDSKLGYGAGRMGGRIGSQFFLAQFIAKRILTRIVTVEAFKRFVRVGSSLSLNILMVQGLIEEASVASRRMQNRFPMTYSKVSRMNLDMVYFLVERPLEPYLIYINSHRLICERIQNELCKIISSKIR</sequence>
<reference evidence="1 2" key="1">
    <citation type="submission" date="2019-11" db="EMBL/GenBank/DDBJ databases">
        <title>Draft Genome Sequence of Plant Growth-Promoting Rhizosphere-Associated Bacteria.</title>
        <authorList>
            <person name="Vasilyev I.Y."/>
            <person name="Radchenko V."/>
            <person name="Ilnitskaya E.V."/>
        </authorList>
    </citation>
    <scope>NUCLEOTIDE SEQUENCE [LARGE SCALE GENOMIC DNA]</scope>
    <source>
        <strain evidence="1 2">VRA_MhP_f</strain>
    </source>
</reference>
<dbReference type="AlphaFoldDB" id="A0A7X2MIK3"/>
<evidence type="ECO:0000313" key="1">
    <source>
        <dbReference type="EMBL" id="MSE13769.1"/>
    </source>
</evidence>
<evidence type="ECO:0000313" key="2">
    <source>
        <dbReference type="Proteomes" id="UP000461948"/>
    </source>
</evidence>
<comment type="caution">
    <text evidence="1">The sequence shown here is derived from an EMBL/GenBank/DDBJ whole genome shotgun (WGS) entry which is preliminary data.</text>
</comment>
<protein>
    <submittedName>
        <fullName evidence="1">Uncharacterized protein</fullName>
    </submittedName>
</protein>
<dbReference type="Proteomes" id="UP000461948">
    <property type="component" value="Unassembled WGS sequence"/>
</dbReference>